<dbReference type="Proteomes" id="UP000616151">
    <property type="component" value="Unassembled WGS sequence"/>
</dbReference>
<protein>
    <submittedName>
        <fullName evidence="1">Sugar ABC transporter permease</fullName>
    </submittedName>
</protein>
<name>A0ACC5RB41_9HYPH</name>
<gene>
    <name evidence="1" type="ORF">JHL16_26210</name>
</gene>
<keyword evidence="2" id="KW-1185">Reference proteome</keyword>
<reference evidence="1" key="1">
    <citation type="submission" date="2021-01" db="EMBL/GenBank/DDBJ databases">
        <authorList>
            <person name="Sun Q."/>
        </authorList>
    </citation>
    <scope>NUCLEOTIDE SEQUENCE</scope>
    <source>
        <strain evidence="1">YIM B02566</strain>
    </source>
</reference>
<accession>A0ACC5RB41</accession>
<comment type="caution">
    <text evidence="1">The sequence shown here is derived from an EMBL/GenBank/DDBJ whole genome shotgun (WGS) entry which is preliminary data.</text>
</comment>
<sequence length="308" mass="34665">MTIAADDRRLNNMPRTEQTAVERRDRMFGWLIASPSLGLLFLVILFPVFWALYTSVHDYTLIAPNFDTFNGIDNYTKALGDPEFRHTLWLTAFFVAAVVLLEFALGFLVALMLNSVERFKAIYYAILLCPLLMNPVIVGLIWRMFLHPSLGIVNYLLSLVGIDPVNWLGSTKVALWTIVMVDIWHQVSFMIVLLLAGLSALPREPYEAARVDGASALRSFWHITLPLMLPVIAVTLLIRLIFAVKTYDLVYIMTRGGPGVATDLVSYFIYRTAFVGLNIGEASAMSAILLAVIMGLTVWLHRYMRSLT</sequence>
<organism evidence="1 2">
    <name type="scientific">Taklimakanibacter albus</name>
    <dbReference type="NCBI Taxonomy" id="2800327"/>
    <lineage>
        <taxon>Bacteria</taxon>
        <taxon>Pseudomonadati</taxon>
        <taxon>Pseudomonadota</taxon>
        <taxon>Alphaproteobacteria</taxon>
        <taxon>Hyphomicrobiales</taxon>
        <taxon>Aestuariivirgaceae</taxon>
        <taxon>Taklimakanibacter</taxon>
    </lineage>
</organism>
<evidence type="ECO:0000313" key="2">
    <source>
        <dbReference type="Proteomes" id="UP000616151"/>
    </source>
</evidence>
<proteinExistence type="predicted"/>
<evidence type="ECO:0000313" key="1">
    <source>
        <dbReference type="EMBL" id="MBK1869885.1"/>
    </source>
</evidence>
<dbReference type="EMBL" id="JAENHL010000008">
    <property type="protein sequence ID" value="MBK1869885.1"/>
    <property type="molecule type" value="Genomic_DNA"/>
</dbReference>